<protein>
    <submittedName>
        <fullName evidence="1">AIG2 family protein</fullName>
    </submittedName>
</protein>
<accession>A0AAV4G3Y3</accession>
<dbReference type="EMBL" id="BMAT01008184">
    <property type="protein sequence ID" value="GFR79755.1"/>
    <property type="molecule type" value="Genomic_DNA"/>
</dbReference>
<dbReference type="InterPro" id="IPR036568">
    <property type="entry name" value="GGCT-like_sf"/>
</dbReference>
<evidence type="ECO:0000313" key="2">
    <source>
        <dbReference type="Proteomes" id="UP000762676"/>
    </source>
</evidence>
<dbReference type="AlphaFoldDB" id="A0AAV4G3Y3"/>
<dbReference type="SUPFAM" id="SSF110857">
    <property type="entry name" value="Gamma-glutamyl cyclotransferase-like"/>
    <property type="match status" value="1"/>
</dbReference>
<dbReference type="InterPro" id="IPR013024">
    <property type="entry name" value="GGCT-like"/>
</dbReference>
<keyword evidence="2" id="KW-1185">Reference proteome</keyword>
<proteinExistence type="predicted"/>
<gene>
    <name evidence="1" type="ORF">ElyMa_004028700</name>
</gene>
<reference evidence="1 2" key="1">
    <citation type="journal article" date="2021" name="Elife">
        <title>Chloroplast acquisition without the gene transfer in kleptoplastic sea slugs, Plakobranchus ocellatus.</title>
        <authorList>
            <person name="Maeda T."/>
            <person name="Takahashi S."/>
            <person name="Yoshida T."/>
            <person name="Shimamura S."/>
            <person name="Takaki Y."/>
            <person name="Nagai Y."/>
            <person name="Toyoda A."/>
            <person name="Suzuki Y."/>
            <person name="Arimoto A."/>
            <person name="Ishii H."/>
            <person name="Satoh N."/>
            <person name="Nishiyama T."/>
            <person name="Hasebe M."/>
            <person name="Maruyama T."/>
            <person name="Minagawa J."/>
            <person name="Obokata J."/>
            <person name="Shigenobu S."/>
        </authorList>
    </citation>
    <scope>NUCLEOTIDE SEQUENCE [LARGE SCALE GENOMIC DNA]</scope>
</reference>
<name>A0AAV4G3Y3_9GAST</name>
<evidence type="ECO:0000313" key="1">
    <source>
        <dbReference type="EMBL" id="GFR79755.1"/>
    </source>
</evidence>
<sequence length="135" mass="15285">MDVLCKIPPLCFKLNARPPKGFLYYFAYGPNMSRDRLCTYLQCEIPPLKFWAVLFGFGLVFNKKGTGNDAATVGGFPNLEYNAASSVEGCIFQLTPVQLERLDAFMDYPKIDGSTEEHIPVMLHSYALLYLYHTQ</sequence>
<dbReference type="Proteomes" id="UP000762676">
    <property type="component" value="Unassembled WGS sequence"/>
</dbReference>
<comment type="caution">
    <text evidence="1">The sequence shown here is derived from an EMBL/GenBank/DDBJ whole genome shotgun (WGS) entry which is preliminary data.</text>
</comment>
<dbReference type="Gene3D" id="3.10.490.10">
    <property type="entry name" value="Gamma-glutamyl cyclotransferase-like"/>
    <property type="match status" value="1"/>
</dbReference>
<organism evidence="1 2">
    <name type="scientific">Elysia marginata</name>
    <dbReference type="NCBI Taxonomy" id="1093978"/>
    <lineage>
        <taxon>Eukaryota</taxon>
        <taxon>Metazoa</taxon>
        <taxon>Spiralia</taxon>
        <taxon>Lophotrochozoa</taxon>
        <taxon>Mollusca</taxon>
        <taxon>Gastropoda</taxon>
        <taxon>Heterobranchia</taxon>
        <taxon>Euthyneura</taxon>
        <taxon>Panpulmonata</taxon>
        <taxon>Sacoglossa</taxon>
        <taxon>Placobranchoidea</taxon>
        <taxon>Plakobranchidae</taxon>
        <taxon>Elysia</taxon>
    </lineage>
</organism>
<dbReference type="CDD" id="cd06661">
    <property type="entry name" value="GGCT_like"/>
    <property type="match status" value="1"/>
</dbReference>